<evidence type="ECO:0000313" key="2">
    <source>
        <dbReference type="Proteomes" id="UP000054485"/>
    </source>
</evidence>
<dbReference type="STRING" id="930992.A0A0D0AUE1"/>
<keyword evidence="2" id="KW-1185">Reference proteome</keyword>
<protein>
    <submittedName>
        <fullName evidence="1">Uncharacterized protein</fullName>
    </submittedName>
</protein>
<dbReference type="AlphaFoldDB" id="A0A0D0AUE1"/>
<dbReference type="OrthoDB" id="427030at2759"/>
<organism evidence="1 2">
    <name type="scientific">Suillus luteus UH-Slu-Lm8-n1</name>
    <dbReference type="NCBI Taxonomy" id="930992"/>
    <lineage>
        <taxon>Eukaryota</taxon>
        <taxon>Fungi</taxon>
        <taxon>Dikarya</taxon>
        <taxon>Basidiomycota</taxon>
        <taxon>Agaricomycotina</taxon>
        <taxon>Agaricomycetes</taxon>
        <taxon>Agaricomycetidae</taxon>
        <taxon>Boletales</taxon>
        <taxon>Suillineae</taxon>
        <taxon>Suillaceae</taxon>
        <taxon>Suillus</taxon>
    </lineage>
</organism>
<accession>A0A0D0AUE1</accession>
<name>A0A0D0AUE1_9AGAM</name>
<dbReference type="Proteomes" id="UP000054485">
    <property type="component" value="Unassembled WGS sequence"/>
</dbReference>
<reference evidence="1 2" key="1">
    <citation type="submission" date="2014-04" db="EMBL/GenBank/DDBJ databases">
        <authorList>
            <consortium name="DOE Joint Genome Institute"/>
            <person name="Kuo A."/>
            <person name="Ruytinx J."/>
            <person name="Rineau F."/>
            <person name="Colpaert J."/>
            <person name="Kohler A."/>
            <person name="Nagy L.G."/>
            <person name="Floudas D."/>
            <person name="Copeland A."/>
            <person name="Barry K.W."/>
            <person name="Cichocki N."/>
            <person name="Veneault-Fourrey C."/>
            <person name="LaButti K."/>
            <person name="Lindquist E.A."/>
            <person name="Lipzen A."/>
            <person name="Lundell T."/>
            <person name="Morin E."/>
            <person name="Murat C."/>
            <person name="Sun H."/>
            <person name="Tunlid A."/>
            <person name="Henrissat B."/>
            <person name="Grigoriev I.V."/>
            <person name="Hibbett D.S."/>
            <person name="Martin F."/>
            <person name="Nordberg H.P."/>
            <person name="Cantor M.N."/>
            <person name="Hua S.X."/>
        </authorList>
    </citation>
    <scope>NUCLEOTIDE SEQUENCE [LARGE SCALE GENOMIC DNA]</scope>
    <source>
        <strain evidence="1 2">UH-Slu-Lm8-n1</strain>
    </source>
</reference>
<evidence type="ECO:0000313" key="1">
    <source>
        <dbReference type="EMBL" id="KIK41564.1"/>
    </source>
</evidence>
<sequence>MFQCMWGYPHGLHCNYLIRGVKLSAHLHEIHGISGQGSARAECKWNHCGQELNNGSLCQHVEEIHMGIVHFCGCGSKFLRRDALNDHKESCLAFNKDGRQDVRR</sequence>
<gene>
    <name evidence="1" type="ORF">CY34DRAFT_85210</name>
</gene>
<dbReference type="EMBL" id="KN835265">
    <property type="protein sequence ID" value="KIK41564.1"/>
    <property type="molecule type" value="Genomic_DNA"/>
</dbReference>
<proteinExistence type="predicted"/>
<dbReference type="InParanoid" id="A0A0D0AUE1"/>
<dbReference type="HOGENOM" id="CLU_126337_0_1_1"/>
<reference evidence="2" key="2">
    <citation type="submission" date="2015-01" db="EMBL/GenBank/DDBJ databases">
        <title>Evolutionary Origins and Diversification of the Mycorrhizal Mutualists.</title>
        <authorList>
            <consortium name="DOE Joint Genome Institute"/>
            <consortium name="Mycorrhizal Genomics Consortium"/>
            <person name="Kohler A."/>
            <person name="Kuo A."/>
            <person name="Nagy L.G."/>
            <person name="Floudas D."/>
            <person name="Copeland A."/>
            <person name="Barry K.W."/>
            <person name="Cichocki N."/>
            <person name="Veneault-Fourrey C."/>
            <person name="LaButti K."/>
            <person name="Lindquist E.A."/>
            <person name="Lipzen A."/>
            <person name="Lundell T."/>
            <person name="Morin E."/>
            <person name="Murat C."/>
            <person name="Riley R."/>
            <person name="Ohm R."/>
            <person name="Sun H."/>
            <person name="Tunlid A."/>
            <person name="Henrissat B."/>
            <person name="Grigoriev I.V."/>
            <person name="Hibbett D.S."/>
            <person name="Martin F."/>
        </authorList>
    </citation>
    <scope>NUCLEOTIDE SEQUENCE [LARGE SCALE GENOMIC DNA]</scope>
    <source>
        <strain evidence="2">UH-Slu-Lm8-n1</strain>
    </source>
</reference>